<sequence>MVRTSLSQMAERAFELQVPMSKQFPAQYSVCSFFKEAGSLVQSALTKKQLEEFKKLPWGHLISVPEMQFSGQIIHSLLLRLVRDQPDDELWFCIQGKLLKFTYADFCRISGIKASREKPVFSTGEEVRGKVFEKYFAGSTDITFKTLKEKLKAFKPKRGDSTDPLKLVSLCYLVSVLLARDNKTKINLDYVKWADEFEKFTMYNWGLESYNIMVENLKTVMKGQPGRFKKSNVKNAKFTLYGCPHILQVWAYETVPNLGEKFAERVGNEDIPMLNWKADGFFHARKLNELVFKDNDDEEEAEEDVDEDDEEETENEDEEVGRKGFKAKVMKEIKALRKNVADLEMRLKLMEERVSAPCGVSNNAAEVGGNEVDANAMQMDDHDDPTHTEECGPTAVVDDANNVKESDLTTPSVEIISTILNELADVVDNSKDERECDPTTASNPIISPALLDGLTLHVHLCLPQ</sequence>
<feature type="region of interest" description="Disordered" evidence="1">
    <location>
        <begin position="293"/>
        <end position="323"/>
    </location>
</feature>
<accession>A0A9P0YKV0</accession>
<feature type="domain" description="DUF1985" evidence="2">
    <location>
        <begin position="78"/>
        <end position="215"/>
    </location>
</feature>
<feature type="compositionally biased region" description="Acidic residues" evidence="1">
    <location>
        <begin position="295"/>
        <end position="319"/>
    </location>
</feature>
<name>A0A9P0YKV0_CUSEU</name>
<dbReference type="PANTHER" id="PTHR48449">
    <property type="entry name" value="DUF1985 DOMAIN-CONTAINING PROTEIN"/>
    <property type="match status" value="1"/>
</dbReference>
<proteinExistence type="predicted"/>
<evidence type="ECO:0000259" key="2">
    <source>
        <dbReference type="Pfam" id="PF09331"/>
    </source>
</evidence>
<organism evidence="3 4">
    <name type="scientific">Cuscuta europaea</name>
    <name type="common">European dodder</name>
    <dbReference type="NCBI Taxonomy" id="41803"/>
    <lineage>
        <taxon>Eukaryota</taxon>
        <taxon>Viridiplantae</taxon>
        <taxon>Streptophyta</taxon>
        <taxon>Embryophyta</taxon>
        <taxon>Tracheophyta</taxon>
        <taxon>Spermatophyta</taxon>
        <taxon>Magnoliopsida</taxon>
        <taxon>eudicotyledons</taxon>
        <taxon>Gunneridae</taxon>
        <taxon>Pentapetalae</taxon>
        <taxon>asterids</taxon>
        <taxon>lamiids</taxon>
        <taxon>Solanales</taxon>
        <taxon>Convolvulaceae</taxon>
        <taxon>Cuscuteae</taxon>
        <taxon>Cuscuta</taxon>
        <taxon>Cuscuta subgen. Cuscuta</taxon>
    </lineage>
</organism>
<comment type="caution">
    <text evidence="3">The sequence shown here is derived from an EMBL/GenBank/DDBJ whole genome shotgun (WGS) entry which is preliminary data.</text>
</comment>
<dbReference type="EMBL" id="CAMAPE010000005">
    <property type="protein sequence ID" value="CAH9065551.1"/>
    <property type="molecule type" value="Genomic_DNA"/>
</dbReference>
<dbReference type="InterPro" id="IPR015410">
    <property type="entry name" value="DUF1985"/>
</dbReference>
<dbReference type="AlphaFoldDB" id="A0A9P0YKV0"/>
<evidence type="ECO:0000313" key="4">
    <source>
        <dbReference type="Proteomes" id="UP001152484"/>
    </source>
</evidence>
<reference evidence="3" key="1">
    <citation type="submission" date="2022-07" db="EMBL/GenBank/DDBJ databases">
        <authorList>
            <person name="Macas J."/>
            <person name="Novak P."/>
            <person name="Neumann P."/>
        </authorList>
    </citation>
    <scope>NUCLEOTIDE SEQUENCE</scope>
</reference>
<keyword evidence="4" id="KW-1185">Reference proteome</keyword>
<dbReference type="Proteomes" id="UP001152484">
    <property type="component" value="Unassembled WGS sequence"/>
</dbReference>
<dbReference type="Pfam" id="PF09331">
    <property type="entry name" value="DUF1985"/>
    <property type="match status" value="1"/>
</dbReference>
<evidence type="ECO:0000256" key="1">
    <source>
        <dbReference type="SAM" id="MobiDB-lite"/>
    </source>
</evidence>
<protein>
    <recommendedName>
        <fullName evidence="2">DUF1985 domain-containing protein</fullName>
    </recommendedName>
</protein>
<gene>
    <name evidence="3" type="ORF">CEURO_LOCUS2242</name>
</gene>
<evidence type="ECO:0000313" key="3">
    <source>
        <dbReference type="EMBL" id="CAH9065551.1"/>
    </source>
</evidence>
<dbReference type="OrthoDB" id="1194650at2759"/>
<dbReference type="PANTHER" id="PTHR48449:SF1">
    <property type="entry name" value="DUF1985 DOMAIN-CONTAINING PROTEIN"/>
    <property type="match status" value="1"/>
</dbReference>